<evidence type="ECO:0000256" key="4">
    <source>
        <dbReference type="ARBA" id="ARBA00023136"/>
    </source>
</evidence>
<proteinExistence type="predicted"/>
<comment type="caution">
    <text evidence="6">The sequence shown here is derived from an EMBL/GenBank/DDBJ whole genome shotgun (WGS) entry which is preliminary data.</text>
</comment>
<sequence>MKRYPLAPMNNRAAPNKVTPARYLRQIEKHSESSAQDSLYQGEHFLYLAEFLKKGSENPSSIGEADGFATFYKFQSDEHSASSATLSLPGYPRSNGDHLLASETGIIFLGGYPSAQHLIDLGAAYNIDPEFYQRHLRFLIPRLTKNESFFLPVLPSFQTSILQMSVTTIGHHRTPQYKSVDEKRLRSASKMGEYSMNLRNGRGMGRNWEARDSVVRSFAVHDEKEFSIQQMITICMIRIAGGDDCWKVVVWVDAGKTLSSSPVGPWSSPGDNIYFDPVSLYKPGVALKDHQYPGHRSQVVDDNQLVQSLSLLPVAFGRSLHPKIMRQDPFYALSEIFDFVAVSELQFLTAIENQLDHRAGSLRDIFAVPSLSVHADLLYFRDILEDHVNNIESTNGFIKTRHTLRWPRSNSDKAQVAALRIEVDYEALLTRARGLRDRCERDIGVIVNTAQLSQATPDMSETKRNLKLAIIAAMFLPMTATGTFFGMNFVNFGSSSEGVWVWILTTIPLMVVSLVAIAWDLDILRKIKKSE</sequence>
<feature type="transmembrane region" description="Helical" evidence="5">
    <location>
        <begin position="468"/>
        <end position="487"/>
    </location>
</feature>
<keyword evidence="3 5" id="KW-1133">Transmembrane helix</keyword>
<dbReference type="Gene3D" id="1.20.58.340">
    <property type="entry name" value="Magnesium transport protein CorA, transmembrane region"/>
    <property type="match status" value="1"/>
</dbReference>
<accession>A0AA39R1Y3</accession>
<dbReference type="Pfam" id="PF01544">
    <property type="entry name" value="CorA"/>
    <property type="match status" value="1"/>
</dbReference>
<evidence type="ECO:0000256" key="1">
    <source>
        <dbReference type="ARBA" id="ARBA00004141"/>
    </source>
</evidence>
<evidence type="ECO:0000256" key="5">
    <source>
        <dbReference type="SAM" id="Phobius"/>
    </source>
</evidence>
<keyword evidence="7" id="KW-1185">Reference proteome</keyword>
<organism evidence="6 7">
    <name type="scientific">Cladonia borealis</name>
    <dbReference type="NCBI Taxonomy" id="184061"/>
    <lineage>
        <taxon>Eukaryota</taxon>
        <taxon>Fungi</taxon>
        <taxon>Dikarya</taxon>
        <taxon>Ascomycota</taxon>
        <taxon>Pezizomycotina</taxon>
        <taxon>Lecanoromycetes</taxon>
        <taxon>OSLEUM clade</taxon>
        <taxon>Lecanoromycetidae</taxon>
        <taxon>Lecanorales</taxon>
        <taxon>Lecanorineae</taxon>
        <taxon>Cladoniaceae</taxon>
        <taxon>Cladonia</taxon>
    </lineage>
</organism>
<dbReference type="GO" id="GO:0016020">
    <property type="term" value="C:membrane"/>
    <property type="evidence" value="ECO:0007669"/>
    <property type="project" value="UniProtKB-SubCell"/>
</dbReference>
<dbReference type="EMBL" id="JAFEKC020000009">
    <property type="protein sequence ID" value="KAK0512551.1"/>
    <property type="molecule type" value="Genomic_DNA"/>
</dbReference>
<comment type="subcellular location">
    <subcellularLocation>
        <location evidence="1">Membrane</location>
        <topology evidence="1">Multi-pass membrane protein</topology>
    </subcellularLocation>
</comment>
<protein>
    <submittedName>
        <fullName evidence="6">Uncharacterized protein</fullName>
    </submittedName>
</protein>
<gene>
    <name evidence="6" type="ORF">JMJ35_004568</name>
</gene>
<evidence type="ECO:0000313" key="6">
    <source>
        <dbReference type="EMBL" id="KAK0512551.1"/>
    </source>
</evidence>
<keyword evidence="2 5" id="KW-0812">Transmembrane</keyword>
<dbReference type="AlphaFoldDB" id="A0AA39R1Y3"/>
<evidence type="ECO:0000256" key="2">
    <source>
        <dbReference type="ARBA" id="ARBA00022692"/>
    </source>
</evidence>
<dbReference type="InterPro" id="IPR045863">
    <property type="entry name" value="CorA_TM1_TM2"/>
</dbReference>
<keyword evidence="4 5" id="KW-0472">Membrane</keyword>
<dbReference type="Proteomes" id="UP001166286">
    <property type="component" value="Unassembled WGS sequence"/>
</dbReference>
<evidence type="ECO:0000256" key="3">
    <source>
        <dbReference type="ARBA" id="ARBA00022989"/>
    </source>
</evidence>
<dbReference type="InterPro" id="IPR002523">
    <property type="entry name" value="MgTranspt_CorA/ZnTranspt_ZntB"/>
</dbReference>
<evidence type="ECO:0000313" key="7">
    <source>
        <dbReference type="Proteomes" id="UP001166286"/>
    </source>
</evidence>
<dbReference type="GO" id="GO:0046873">
    <property type="term" value="F:metal ion transmembrane transporter activity"/>
    <property type="evidence" value="ECO:0007669"/>
    <property type="project" value="InterPro"/>
</dbReference>
<reference evidence="6" key="1">
    <citation type="submission" date="2023-03" db="EMBL/GenBank/DDBJ databases">
        <title>Complete genome of Cladonia borealis.</title>
        <authorList>
            <person name="Park H."/>
        </authorList>
    </citation>
    <scope>NUCLEOTIDE SEQUENCE</scope>
    <source>
        <strain evidence="6">ANT050790</strain>
    </source>
</reference>
<feature type="transmembrane region" description="Helical" evidence="5">
    <location>
        <begin position="499"/>
        <end position="519"/>
    </location>
</feature>
<dbReference type="SUPFAM" id="SSF144083">
    <property type="entry name" value="Magnesium transport protein CorA, transmembrane region"/>
    <property type="match status" value="1"/>
</dbReference>
<name>A0AA39R1Y3_9LECA</name>